<feature type="compositionally biased region" description="Low complexity" evidence="1">
    <location>
        <begin position="179"/>
        <end position="197"/>
    </location>
</feature>
<evidence type="ECO:0000256" key="1">
    <source>
        <dbReference type="SAM" id="MobiDB-lite"/>
    </source>
</evidence>
<feature type="region of interest" description="Disordered" evidence="1">
    <location>
        <begin position="715"/>
        <end position="735"/>
    </location>
</feature>
<accession>A0ABM0IW76</accession>
<dbReference type="PANTHER" id="PTHR46727:SF1">
    <property type="entry name" value="E3 SUMO-PROTEIN LIGASE CBX4"/>
    <property type="match status" value="1"/>
</dbReference>
<feature type="region of interest" description="Disordered" evidence="1">
    <location>
        <begin position="496"/>
        <end position="569"/>
    </location>
</feature>
<keyword evidence="3" id="KW-0436">Ligase</keyword>
<dbReference type="Proteomes" id="UP000694863">
    <property type="component" value="Unplaced"/>
</dbReference>
<dbReference type="RefSeq" id="XP_004709168.2">
    <property type="nucleotide sequence ID" value="XM_004709111.2"/>
</dbReference>
<feature type="compositionally biased region" description="Basic and acidic residues" evidence="1">
    <location>
        <begin position="496"/>
        <end position="507"/>
    </location>
</feature>
<feature type="compositionally biased region" description="Basic and acidic residues" evidence="1">
    <location>
        <begin position="518"/>
        <end position="529"/>
    </location>
</feature>
<dbReference type="GO" id="GO:0016874">
    <property type="term" value="F:ligase activity"/>
    <property type="evidence" value="ECO:0007669"/>
    <property type="project" value="UniProtKB-KW"/>
</dbReference>
<proteinExistence type="predicted"/>
<organism evidence="2 3">
    <name type="scientific">Echinops telfairi</name>
    <name type="common">Lesser hedgehog tenrec</name>
    <dbReference type="NCBI Taxonomy" id="9371"/>
    <lineage>
        <taxon>Eukaryota</taxon>
        <taxon>Metazoa</taxon>
        <taxon>Chordata</taxon>
        <taxon>Craniata</taxon>
        <taxon>Vertebrata</taxon>
        <taxon>Euteleostomi</taxon>
        <taxon>Mammalia</taxon>
        <taxon>Eutheria</taxon>
        <taxon>Afrotheria</taxon>
        <taxon>Tenrecidae</taxon>
        <taxon>Tenrecinae</taxon>
        <taxon>Echinops</taxon>
    </lineage>
</organism>
<feature type="compositionally biased region" description="Basic and acidic residues" evidence="1">
    <location>
        <begin position="537"/>
        <end position="552"/>
    </location>
</feature>
<dbReference type="Pfam" id="PF17218">
    <property type="entry name" value="CBX7_C"/>
    <property type="match status" value="1"/>
</dbReference>
<evidence type="ECO:0000313" key="3">
    <source>
        <dbReference type="RefSeq" id="XP_004709168.2"/>
    </source>
</evidence>
<feature type="compositionally biased region" description="Basic residues" evidence="1">
    <location>
        <begin position="601"/>
        <end position="613"/>
    </location>
</feature>
<dbReference type="InterPro" id="IPR043531">
    <property type="entry name" value="CBX4"/>
</dbReference>
<dbReference type="PANTHER" id="PTHR46727">
    <property type="entry name" value="E3 SUMO-PROTEIN LIGASE CBX4"/>
    <property type="match status" value="1"/>
</dbReference>
<feature type="region of interest" description="Disordered" evidence="1">
    <location>
        <begin position="434"/>
        <end position="467"/>
    </location>
</feature>
<dbReference type="GeneID" id="101651289"/>
<feature type="region of interest" description="Disordered" evidence="1">
    <location>
        <begin position="646"/>
        <end position="670"/>
    </location>
</feature>
<feature type="region of interest" description="Disordered" evidence="1">
    <location>
        <begin position="341"/>
        <end position="419"/>
    </location>
</feature>
<protein>
    <submittedName>
        <fullName evidence="3">E3 SUMO-protein ligase CBX4</fullName>
    </submittedName>
</protein>
<feature type="region of interest" description="Disordered" evidence="1">
    <location>
        <begin position="591"/>
        <end position="613"/>
    </location>
</feature>
<keyword evidence="2" id="KW-1185">Reference proteome</keyword>
<feature type="region of interest" description="Disordered" evidence="1">
    <location>
        <begin position="26"/>
        <end position="156"/>
    </location>
</feature>
<feature type="region of interest" description="Disordered" evidence="1">
    <location>
        <begin position="179"/>
        <end position="204"/>
    </location>
</feature>
<reference evidence="3" key="1">
    <citation type="submission" date="2025-08" db="UniProtKB">
        <authorList>
            <consortium name="RefSeq"/>
        </authorList>
    </citation>
    <scope>IDENTIFICATION</scope>
</reference>
<evidence type="ECO:0000313" key="2">
    <source>
        <dbReference type="Proteomes" id="UP000694863"/>
    </source>
</evidence>
<name>A0ABM0IW76_ECHTE</name>
<gene>
    <name evidence="3" type="primary">CBX4</name>
</gene>
<dbReference type="InterPro" id="IPR033773">
    <property type="entry name" value="CBX7_C"/>
</dbReference>
<sequence>MPTERHQALFPEGRRSRLKYRFQGHRLRAADPATALANPGQRRQSGLGNRVGPPPRRNRKSHLGAGEPHVSQGADSGKSRACGSVATVGLSLPRETPPPQQPCRGRRRAPVPQEASTTAAEPPPPPRCREVQAASWNDSRTPVAGRDTPRTGAPPPLWALFWDPKVRATRRRRPAMAAGCAAAPSPQHVVSPPRVSGSVGGLRKAKAVPPSPICSLIAFGSGRQRGALSPSPPGGPEAGPLVLRLYPPFCLARYNTWEPEENILDPRLLIAFQNRERQEQLMGYRKRGPKPKPLVVQVPTFARRSNVLTGLQDSSADNRAKLELGAQGKGQAHQYELNSKRHHPYQPHSKERAGKPPPPPGKSSKYYYQLNSKRHHPYQPDPKMYDLQYQGGHKEAPSPTCPDPSAKSHPPDKWAHGAGAKGYLGAVKPLGGAAGAPGKGAEKGPPNGMPPAPKEAVTGNGIGGKMKIVKNKNKNGRIVIVMSKYMENGMQAVKIKSGEAADSEARSPSHKKRAPAAAEERHPPADRTFKKAVGVGPEEKKTDTPSKRREEEGPGAGDPQPLDAGSRKLSPAKEAFAEQPLQLTTKPDLLAWDPARSTHPPSHHHPHHHHHHAVGLNLSHARKRCLSETHSEREPCKKRLTARSISTPTCLGGSPAAERPADVPPATGHPQPEVILLDSDLDEPIDLRCVKTRGDAREPPSSRTIKPEALAEVAVPASAAQKPPAEAQDERDEEPLSEFKPFFGNIIITDVTANCLTVTFKEYVTV</sequence>